<name>A0ABV2B1N8_9GAMM</name>
<proteinExistence type="predicted"/>
<dbReference type="RefSeq" id="WP_353111031.1">
    <property type="nucleotide sequence ID" value="NZ_APND01000003.1"/>
</dbReference>
<gene>
    <name evidence="1" type="ORF">SADO_09699</name>
</gene>
<protein>
    <submittedName>
        <fullName evidence="1">Uncharacterized protein</fullName>
    </submittedName>
</protein>
<organism evidence="1 2">
    <name type="scientific">Salinisphaera dokdonensis CL-ES53</name>
    <dbReference type="NCBI Taxonomy" id="1304272"/>
    <lineage>
        <taxon>Bacteria</taxon>
        <taxon>Pseudomonadati</taxon>
        <taxon>Pseudomonadota</taxon>
        <taxon>Gammaproteobacteria</taxon>
        <taxon>Salinisphaerales</taxon>
        <taxon>Salinisphaeraceae</taxon>
        <taxon>Salinisphaera</taxon>
    </lineage>
</organism>
<sequence length="124" mass="14075">MITNSELRPYELEAFLARMARRYFSADALSDSESPERIAARVMSAGTYRDVCELVDLAGRAYLVHVFITAPYHWFSQPAREYWQRHLKLGPPVPRTSREKHGTRGGAFPPTAMATEVTPVARLH</sequence>
<accession>A0ABV2B1N8</accession>
<reference evidence="1 2" key="1">
    <citation type="submission" date="2013-03" db="EMBL/GenBank/DDBJ databases">
        <title>Salinisphaera dokdonensis CL-ES53 Genome Sequencing.</title>
        <authorList>
            <person name="Li C."/>
            <person name="Lai Q."/>
            <person name="Shao Z."/>
        </authorList>
    </citation>
    <scope>NUCLEOTIDE SEQUENCE [LARGE SCALE GENOMIC DNA]</scope>
    <source>
        <strain evidence="1 2">CL-ES53</strain>
    </source>
</reference>
<dbReference type="EMBL" id="APND01000003">
    <property type="protein sequence ID" value="MES1929520.1"/>
    <property type="molecule type" value="Genomic_DNA"/>
</dbReference>
<comment type="caution">
    <text evidence="1">The sequence shown here is derived from an EMBL/GenBank/DDBJ whole genome shotgun (WGS) entry which is preliminary data.</text>
</comment>
<evidence type="ECO:0000313" key="1">
    <source>
        <dbReference type="EMBL" id="MES1929520.1"/>
    </source>
</evidence>
<dbReference type="Proteomes" id="UP001460888">
    <property type="component" value="Unassembled WGS sequence"/>
</dbReference>
<evidence type="ECO:0000313" key="2">
    <source>
        <dbReference type="Proteomes" id="UP001460888"/>
    </source>
</evidence>
<keyword evidence="2" id="KW-1185">Reference proteome</keyword>